<feature type="domain" description="RagB/SusD" evidence="6">
    <location>
        <begin position="304"/>
        <end position="579"/>
    </location>
</feature>
<reference evidence="8 9" key="1">
    <citation type="submission" date="2020-10" db="EMBL/GenBank/DDBJ databases">
        <title>Mucilaginibacter mali sp. nov., isolated from rhizosphere soil of apple orchard.</title>
        <authorList>
            <person name="Lee J.-S."/>
            <person name="Kim H.S."/>
            <person name="Kim J.-S."/>
        </authorList>
    </citation>
    <scope>NUCLEOTIDE SEQUENCE [LARGE SCALE GENOMIC DNA]</scope>
    <source>
        <strain evidence="8 9">KCTC 23157</strain>
    </source>
</reference>
<protein>
    <submittedName>
        <fullName evidence="8">RagB/SusD family nutrient uptake outer membrane protein</fullName>
    </submittedName>
</protein>
<evidence type="ECO:0000259" key="7">
    <source>
        <dbReference type="Pfam" id="PF14322"/>
    </source>
</evidence>
<dbReference type="RefSeq" id="WP_194105117.1">
    <property type="nucleotide sequence ID" value="NZ_JADFFM010000001.1"/>
</dbReference>
<dbReference type="Proteomes" id="UP000632774">
    <property type="component" value="Unassembled WGS sequence"/>
</dbReference>
<dbReference type="InterPro" id="IPR011990">
    <property type="entry name" value="TPR-like_helical_dom_sf"/>
</dbReference>
<proteinExistence type="inferred from homology"/>
<dbReference type="InterPro" id="IPR033985">
    <property type="entry name" value="SusD-like_N"/>
</dbReference>
<evidence type="ECO:0000313" key="9">
    <source>
        <dbReference type="Proteomes" id="UP000632774"/>
    </source>
</evidence>
<keyword evidence="4" id="KW-0472">Membrane</keyword>
<dbReference type="Pfam" id="PF07980">
    <property type="entry name" value="SusD_RagB"/>
    <property type="match status" value="1"/>
</dbReference>
<comment type="subcellular location">
    <subcellularLocation>
        <location evidence="1">Cell outer membrane</location>
    </subcellularLocation>
</comment>
<evidence type="ECO:0000313" key="8">
    <source>
        <dbReference type="EMBL" id="MBE9665726.1"/>
    </source>
</evidence>
<dbReference type="Gene3D" id="1.25.40.390">
    <property type="match status" value="1"/>
</dbReference>
<keyword evidence="5" id="KW-0998">Cell outer membrane</keyword>
<dbReference type="EMBL" id="JADFFM010000001">
    <property type="protein sequence ID" value="MBE9665726.1"/>
    <property type="molecule type" value="Genomic_DNA"/>
</dbReference>
<dbReference type="PROSITE" id="PS51257">
    <property type="entry name" value="PROKAR_LIPOPROTEIN"/>
    <property type="match status" value="1"/>
</dbReference>
<feature type="domain" description="SusD-like N-terminal" evidence="7">
    <location>
        <begin position="96"/>
        <end position="234"/>
    </location>
</feature>
<evidence type="ECO:0000256" key="4">
    <source>
        <dbReference type="ARBA" id="ARBA00023136"/>
    </source>
</evidence>
<accession>A0ABR9XES9</accession>
<dbReference type="Pfam" id="PF14322">
    <property type="entry name" value="SusD-like_3"/>
    <property type="match status" value="1"/>
</dbReference>
<keyword evidence="3" id="KW-0732">Signal</keyword>
<name>A0ABR9XES9_9SPHI</name>
<evidence type="ECO:0000256" key="1">
    <source>
        <dbReference type="ARBA" id="ARBA00004442"/>
    </source>
</evidence>
<gene>
    <name evidence="8" type="ORF">IRJ18_05085</name>
</gene>
<dbReference type="InterPro" id="IPR012944">
    <property type="entry name" value="SusD_RagB_dom"/>
</dbReference>
<evidence type="ECO:0000256" key="2">
    <source>
        <dbReference type="ARBA" id="ARBA00006275"/>
    </source>
</evidence>
<keyword evidence="9" id="KW-1185">Reference proteome</keyword>
<comment type="caution">
    <text evidence="8">The sequence shown here is derived from an EMBL/GenBank/DDBJ whole genome shotgun (WGS) entry which is preliminary data.</text>
</comment>
<evidence type="ECO:0000256" key="3">
    <source>
        <dbReference type="ARBA" id="ARBA00022729"/>
    </source>
</evidence>
<organism evidence="8 9">
    <name type="scientific">Mucilaginibacter boryungensis</name>
    <dbReference type="NCBI Taxonomy" id="768480"/>
    <lineage>
        <taxon>Bacteria</taxon>
        <taxon>Pseudomonadati</taxon>
        <taxon>Bacteroidota</taxon>
        <taxon>Sphingobacteriia</taxon>
        <taxon>Sphingobacteriales</taxon>
        <taxon>Sphingobacteriaceae</taxon>
        <taxon>Mucilaginibacter</taxon>
    </lineage>
</organism>
<evidence type="ECO:0000259" key="6">
    <source>
        <dbReference type="Pfam" id="PF07980"/>
    </source>
</evidence>
<sequence>MKNRFYSILTVGLGFILVVGSSCRKYEEQPKDWFTKDLTFDNLDQNGIVAGYALNNIYTYIPDGFNRINGDFLDAGTDDAVPSTYNRPAENFTKGTVTAQNNPEENPGNGYSLTVWGNCYYGIRRANIFLANINQVPVAAQTKQYWITEARFLRAYFYWELLKRYGGVPLLGDTVYGLDDNIQLPRNTFAETVNYIVSECNAIKPNMRPDPVSTSDWGRASKGAAVALKCRVLLYAASPLFNGGGVETDPVKKALTGYPTADATRWQQVADACTEFQSLGYYALVATGTPNAFTSVFTTKMSAEIIWAKQSSNNNNLENSQSPVGFIASNTKSQGLTSPTQNLVDAFPMTNGLGINDAGSGYVATTPYTGRDPRLAATVFYNGLTWLNRATQTYEGGLDKPNSTAVSTVQTRTGYYLRKFLGNFGTSTAFSATSHNFPIFRYAEIILDNAEALNELGQTENAVAQVILIRKRAGITAGASNRYGIPAGISQANMRTLIMNERRIELAFEEQRFWDIRRWKTAPQVMTQNLTGVSIANGATPTFTPTIVTTGIWNDRLYHMPIPYDEVTKNPKLIQNEGW</sequence>
<comment type="similarity">
    <text evidence="2">Belongs to the SusD family.</text>
</comment>
<dbReference type="SUPFAM" id="SSF48452">
    <property type="entry name" value="TPR-like"/>
    <property type="match status" value="1"/>
</dbReference>
<dbReference type="CDD" id="cd08977">
    <property type="entry name" value="SusD"/>
    <property type="match status" value="1"/>
</dbReference>
<evidence type="ECO:0000256" key="5">
    <source>
        <dbReference type="ARBA" id="ARBA00023237"/>
    </source>
</evidence>